<dbReference type="NCBIfam" id="TIGR00505">
    <property type="entry name" value="ribA"/>
    <property type="match status" value="1"/>
</dbReference>
<dbReference type="NCBIfam" id="TIGR00506">
    <property type="entry name" value="ribB"/>
    <property type="match status" value="1"/>
</dbReference>
<evidence type="ECO:0000256" key="1">
    <source>
        <dbReference type="ARBA" id="ARBA00001936"/>
    </source>
</evidence>
<comment type="caution">
    <text evidence="19">The sequence shown here is derived from an EMBL/GenBank/DDBJ whole genome shotgun (WGS) entry which is preliminary data.</text>
</comment>
<reference evidence="19" key="1">
    <citation type="submission" date="2021-11" db="EMBL/GenBank/DDBJ databases">
        <authorList>
            <consortium name="Genoscope - CEA"/>
            <person name="William W."/>
        </authorList>
    </citation>
    <scope>NUCLEOTIDE SEQUENCE</scope>
</reference>
<keyword evidence="20" id="KW-1185">Reference proteome</keyword>
<comment type="cofactor">
    <cofactor evidence="3">
        <name>Zn(2+)</name>
        <dbReference type="ChEBI" id="CHEBI:29105"/>
    </cofactor>
</comment>
<sequence length="542" mass="58320">MAAPARIKGTCLSGRRRRRATLAAAPALAAVLLAAPCVGLVQNHALNHAKPARAAVSRSSARPARRAPCMTATRLPSLASNVLKLKDEVLNPKPDANGWCLGRESVEKALEEMRNGRPVVVTDDGDRENEGDLIFAAETVSQQTMAFVVRHTSGVICTAMYGEDLDRLKLGPMVSKNEDPKGTAFAVTVDLKDGVTTGISAGDRARTIRALADPSSKPGHFCRPGHIFPLRARPGGVLERGGHTEAAVDMARLAGLHPAGGLCEIVRDEDGEMSRWDDLEVFAKEHDLAFTTIQDLRTYREQVLGEAVEEHVLNEAHDAVAERRVELGKATRMPTSAGLFDAVCATDRETGLEHIAMLKGYTTDAYSYLQRADAAMPVDGDSGAAAEAPLVRLHSECATGDIFGSRRCDCGEQLKAGLEAIQAAEAGVLIYLRGHEGRGIGLGAKLEAYTLQDEGRDTIEANEDLGHPVDARDYEAGAAILRDLGVSRVRLLTNNPAKCEALEELGIKVVERIPVVTEPNEENYKYLLTKQKRMGHLLGLTP</sequence>
<feature type="domain" description="GTP cyclohydrolase II" evidence="18">
    <location>
        <begin position="330"/>
        <end position="514"/>
    </location>
</feature>
<keyword evidence="7" id="KW-0686">Riboflavin biosynthesis</keyword>
<evidence type="ECO:0000256" key="6">
    <source>
        <dbReference type="ARBA" id="ARBA00005520"/>
    </source>
</evidence>
<dbReference type="FunFam" id="3.40.50.10990:FF:000001">
    <property type="entry name" value="Riboflavin biosynthesis protein RibBA"/>
    <property type="match status" value="1"/>
</dbReference>
<dbReference type="NCBIfam" id="NF001591">
    <property type="entry name" value="PRK00393.1"/>
    <property type="match status" value="1"/>
</dbReference>
<protein>
    <recommendedName>
        <fullName evidence="18">GTP cyclohydrolase II domain-containing protein</fullName>
    </recommendedName>
</protein>
<evidence type="ECO:0000313" key="19">
    <source>
        <dbReference type="EMBL" id="CAH0371464.1"/>
    </source>
</evidence>
<dbReference type="HAMAP" id="MF_00180">
    <property type="entry name" value="RibB"/>
    <property type="match status" value="1"/>
</dbReference>
<dbReference type="FunFam" id="3.90.870.10:FF:000001">
    <property type="entry name" value="Riboflavin biosynthesis protein RibBA"/>
    <property type="match status" value="1"/>
</dbReference>
<dbReference type="InterPro" id="IPR000926">
    <property type="entry name" value="RibA"/>
</dbReference>
<comment type="pathway">
    <text evidence="4">Cofactor biosynthesis; riboflavin biosynthesis; 5-amino-6-(D-ribitylamino)uracil from GTP: step 1/4.</text>
</comment>
<dbReference type="GO" id="GO:0009231">
    <property type="term" value="P:riboflavin biosynthetic process"/>
    <property type="evidence" value="ECO:0007669"/>
    <property type="project" value="UniProtKB-UniPathway"/>
</dbReference>
<dbReference type="GO" id="GO:0008686">
    <property type="term" value="F:3,4-dihydroxy-2-butanone-4-phosphate synthase activity"/>
    <property type="evidence" value="ECO:0007669"/>
    <property type="project" value="InterPro"/>
</dbReference>
<comment type="pathway">
    <text evidence="5">Cofactor biosynthesis; riboflavin biosynthesis; 2-hydroxy-3-oxobutyl phosphate from D-ribulose 5-phosphate: step 1/1.</text>
</comment>
<evidence type="ECO:0000256" key="10">
    <source>
        <dbReference type="ARBA" id="ARBA00022801"/>
    </source>
</evidence>
<keyword evidence="16" id="KW-0511">Multifunctional enzyme</keyword>
<dbReference type="PANTHER" id="PTHR21327:SF18">
    <property type="entry name" value="3,4-DIHYDROXY-2-BUTANONE 4-PHOSPHATE SYNTHASE"/>
    <property type="match status" value="1"/>
</dbReference>
<evidence type="ECO:0000256" key="12">
    <source>
        <dbReference type="ARBA" id="ARBA00022842"/>
    </source>
</evidence>
<dbReference type="Gene3D" id="3.40.50.10990">
    <property type="entry name" value="GTP cyclohydrolase II"/>
    <property type="match status" value="1"/>
</dbReference>
<organism evidence="19 20">
    <name type="scientific">Pelagomonas calceolata</name>
    <dbReference type="NCBI Taxonomy" id="35677"/>
    <lineage>
        <taxon>Eukaryota</taxon>
        <taxon>Sar</taxon>
        <taxon>Stramenopiles</taxon>
        <taxon>Ochrophyta</taxon>
        <taxon>Pelagophyceae</taxon>
        <taxon>Pelagomonadales</taxon>
        <taxon>Pelagomonadaceae</taxon>
        <taxon>Pelagomonas</taxon>
    </lineage>
</organism>
<dbReference type="EMBL" id="CAKKNE010000003">
    <property type="protein sequence ID" value="CAH0371464.1"/>
    <property type="molecule type" value="Genomic_DNA"/>
</dbReference>
<dbReference type="GO" id="GO:0005525">
    <property type="term" value="F:GTP binding"/>
    <property type="evidence" value="ECO:0007669"/>
    <property type="project" value="UniProtKB-KW"/>
</dbReference>
<gene>
    <name evidence="19" type="ORF">PECAL_3P14090</name>
</gene>
<evidence type="ECO:0000256" key="14">
    <source>
        <dbReference type="ARBA" id="ARBA00023211"/>
    </source>
</evidence>
<dbReference type="GO" id="GO:0005829">
    <property type="term" value="C:cytosol"/>
    <property type="evidence" value="ECO:0007669"/>
    <property type="project" value="TreeGrafter"/>
</dbReference>
<dbReference type="InterPro" id="IPR036144">
    <property type="entry name" value="RibA-like_sf"/>
</dbReference>
<name>A0A8J2SRP8_9STRA</name>
<dbReference type="OrthoDB" id="60371at2759"/>
<dbReference type="GO" id="GO:0003935">
    <property type="term" value="F:GTP cyclohydrolase II activity"/>
    <property type="evidence" value="ECO:0007669"/>
    <property type="project" value="UniProtKB-EC"/>
</dbReference>
<dbReference type="CDD" id="cd00641">
    <property type="entry name" value="GTP_cyclohydro2"/>
    <property type="match status" value="1"/>
</dbReference>
<evidence type="ECO:0000256" key="8">
    <source>
        <dbReference type="ARBA" id="ARBA00022723"/>
    </source>
</evidence>
<evidence type="ECO:0000256" key="3">
    <source>
        <dbReference type="ARBA" id="ARBA00001947"/>
    </source>
</evidence>
<keyword evidence="12" id="KW-0460">Magnesium</keyword>
<keyword evidence="15" id="KW-0456">Lyase</keyword>
<comment type="similarity">
    <text evidence="6">In the N-terminal section; belongs to the DHBP synthase family.</text>
</comment>
<dbReference type="Pfam" id="PF00925">
    <property type="entry name" value="GTP_cyclohydro2"/>
    <property type="match status" value="1"/>
</dbReference>
<dbReference type="InterPro" id="IPR017945">
    <property type="entry name" value="DHBP_synth_RibB-like_a/b_dom"/>
</dbReference>
<dbReference type="UniPathway" id="UPA00275">
    <property type="reaction ID" value="UER00400"/>
</dbReference>
<accession>A0A8J2SRP8</accession>
<evidence type="ECO:0000256" key="9">
    <source>
        <dbReference type="ARBA" id="ARBA00022741"/>
    </source>
</evidence>
<dbReference type="SUPFAM" id="SSF142695">
    <property type="entry name" value="RibA-like"/>
    <property type="match status" value="1"/>
</dbReference>
<dbReference type="SUPFAM" id="SSF55821">
    <property type="entry name" value="YrdC/RibB"/>
    <property type="match status" value="1"/>
</dbReference>
<evidence type="ECO:0000313" key="20">
    <source>
        <dbReference type="Proteomes" id="UP000789595"/>
    </source>
</evidence>
<evidence type="ECO:0000259" key="18">
    <source>
        <dbReference type="Pfam" id="PF00925"/>
    </source>
</evidence>
<dbReference type="PANTHER" id="PTHR21327">
    <property type="entry name" value="GTP CYCLOHYDROLASE II-RELATED"/>
    <property type="match status" value="1"/>
</dbReference>
<dbReference type="InterPro" id="IPR000422">
    <property type="entry name" value="DHBP_synthase_RibB"/>
</dbReference>
<keyword evidence="9" id="KW-0547">Nucleotide-binding</keyword>
<evidence type="ECO:0000256" key="11">
    <source>
        <dbReference type="ARBA" id="ARBA00022833"/>
    </source>
</evidence>
<dbReference type="HAMAP" id="MF_00179">
    <property type="entry name" value="RibA"/>
    <property type="match status" value="1"/>
</dbReference>
<dbReference type="InterPro" id="IPR032677">
    <property type="entry name" value="GTP_cyclohydro_II"/>
</dbReference>
<keyword evidence="14" id="KW-0464">Manganese</keyword>
<dbReference type="AlphaFoldDB" id="A0A8J2SRP8"/>
<evidence type="ECO:0000256" key="15">
    <source>
        <dbReference type="ARBA" id="ARBA00023239"/>
    </source>
</evidence>
<evidence type="ECO:0000256" key="7">
    <source>
        <dbReference type="ARBA" id="ARBA00022619"/>
    </source>
</evidence>
<evidence type="ECO:0000256" key="13">
    <source>
        <dbReference type="ARBA" id="ARBA00023134"/>
    </source>
</evidence>
<dbReference type="Proteomes" id="UP000789595">
    <property type="component" value="Unassembled WGS sequence"/>
</dbReference>
<evidence type="ECO:0000256" key="2">
    <source>
        <dbReference type="ARBA" id="ARBA00001946"/>
    </source>
</evidence>
<dbReference type="Pfam" id="PF00926">
    <property type="entry name" value="DHBP_synthase"/>
    <property type="match status" value="1"/>
</dbReference>
<proteinExistence type="inferred from homology"/>
<comment type="cofactor">
    <cofactor evidence="1">
        <name>Mn(2+)</name>
        <dbReference type="ChEBI" id="CHEBI:29035"/>
    </cofactor>
</comment>
<keyword evidence="8" id="KW-0479">Metal-binding</keyword>
<evidence type="ECO:0000256" key="4">
    <source>
        <dbReference type="ARBA" id="ARBA00004853"/>
    </source>
</evidence>
<keyword evidence="11" id="KW-0862">Zinc</keyword>
<keyword evidence="13" id="KW-0342">GTP-binding</keyword>
<dbReference type="Gene3D" id="3.90.870.10">
    <property type="entry name" value="DHBP synthase"/>
    <property type="match status" value="1"/>
</dbReference>
<dbReference type="GO" id="GO:0046872">
    <property type="term" value="F:metal ion binding"/>
    <property type="evidence" value="ECO:0007669"/>
    <property type="project" value="UniProtKB-KW"/>
</dbReference>
<evidence type="ECO:0000256" key="5">
    <source>
        <dbReference type="ARBA" id="ARBA00004904"/>
    </source>
</evidence>
<comment type="cofactor">
    <cofactor evidence="2">
        <name>Mg(2+)</name>
        <dbReference type="ChEBI" id="CHEBI:18420"/>
    </cofactor>
</comment>
<evidence type="ECO:0000256" key="16">
    <source>
        <dbReference type="ARBA" id="ARBA00023268"/>
    </source>
</evidence>
<keyword evidence="10" id="KW-0378">Hydrolase</keyword>
<evidence type="ECO:0000256" key="17">
    <source>
        <dbReference type="ARBA" id="ARBA00049295"/>
    </source>
</evidence>
<comment type="catalytic activity">
    <reaction evidence="17">
        <text>GTP + 4 H2O = 2,5-diamino-6-hydroxy-4-(5-phosphoribosylamino)-pyrimidine + formate + 2 phosphate + 3 H(+)</text>
        <dbReference type="Rhea" id="RHEA:23704"/>
        <dbReference type="ChEBI" id="CHEBI:15377"/>
        <dbReference type="ChEBI" id="CHEBI:15378"/>
        <dbReference type="ChEBI" id="CHEBI:15740"/>
        <dbReference type="ChEBI" id="CHEBI:37565"/>
        <dbReference type="ChEBI" id="CHEBI:43474"/>
        <dbReference type="ChEBI" id="CHEBI:58614"/>
        <dbReference type="EC" id="3.5.4.25"/>
    </reaction>
</comment>